<dbReference type="Gene3D" id="1.10.630.10">
    <property type="entry name" value="Cytochrome P450"/>
    <property type="match status" value="1"/>
</dbReference>
<keyword evidence="2" id="KW-0503">Monooxygenase</keyword>
<dbReference type="RefSeq" id="WP_378283748.1">
    <property type="nucleotide sequence ID" value="NZ_JBHSON010000028.1"/>
</dbReference>
<evidence type="ECO:0000313" key="3">
    <source>
        <dbReference type="EMBL" id="MFC5748111.1"/>
    </source>
</evidence>
<dbReference type="InterPro" id="IPR017972">
    <property type="entry name" value="Cyt_P450_CS"/>
</dbReference>
<dbReference type="Proteomes" id="UP001596074">
    <property type="component" value="Unassembled WGS sequence"/>
</dbReference>
<name>A0ABW0ZY28_9ACTN</name>
<proteinExistence type="inferred from homology"/>
<comment type="similarity">
    <text evidence="1 2">Belongs to the cytochrome P450 family.</text>
</comment>
<accession>A0ABW0ZY28</accession>
<reference evidence="4" key="1">
    <citation type="journal article" date="2019" name="Int. J. Syst. Evol. Microbiol.">
        <title>The Global Catalogue of Microorganisms (GCM) 10K type strain sequencing project: providing services to taxonomists for standard genome sequencing and annotation.</title>
        <authorList>
            <consortium name="The Broad Institute Genomics Platform"/>
            <consortium name="The Broad Institute Genome Sequencing Center for Infectious Disease"/>
            <person name="Wu L."/>
            <person name="Ma J."/>
        </authorList>
    </citation>
    <scope>NUCLEOTIDE SEQUENCE [LARGE SCALE GENOMIC DNA]</scope>
    <source>
        <strain evidence="4">KCTC 42087</strain>
    </source>
</reference>
<evidence type="ECO:0000256" key="1">
    <source>
        <dbReference type="ARBA" id="ARBA00010617"/>
    </source>
</evidence>
<dbReference type="PANTHER" id="PTHR46696">
    <property type="entry name" value="P450, PUTATIVE (EUROFUNG)-RELATED"/>
    <property type="match status" value="1"/>
</dbReference>
<keyword evidence="2" id="KW-0349">Heme</keyword>
<dbReference type="Pfam" id="PF00067">
    <property type="entry name" value="p450"/>
    <property type="match status" value="1"/>
</dbReference>
<keyword evidence="2" id="KW-0479">Metal-binding</keyword>
<dbReference type="InterPro" id="IPR001128">
    <property type="entry name" value="Cyt_P450"/>
</dbReference>
<dbReference type="InterPro" id="IPR036396">
    <property type="entry name" value="Cyt_P450_sf"/>
</dbReference>
<keyword evidence="2" id="KW-0408">Iron</keyword>
<dbReference type="PRINTS" id="PR00385">
    <property type="entry name" value="P450"/>
</dbReference>
<dbReference type="InterPro" id="IPR002397">
    <property type="entry name" value="Cyt_P450_B"/>
</dbReference>
<comment type="caution">
    <text evidence="3">The sequence shown here is derived from an EMBL/GenBank/DDBJ whole genome shotgun (WGS) entry which is preliminary data.</text>
</comment>
<keyword evidence="2" id="KW-0560">Oxidoreductase</keyword>
<organism evidence="3 4">
    <name type="scientific">Actinomadura rugatobispora</name>
    <dbReference type="NCBI Taxonomy" id="1994"/>
    <lineage>
        <taxon>Bacteria</taxon>
        <taxon>Bacillati</taxon>
        <taxon>Actinomycetota</taxon>
        <taxon>Actinomycetes</taxon>
        <taxon>Streptosporangiales</taxon>
        <taxon>Thermomonosporaceae</taxon>
        <taxon>Actinomadura</taxon>
    </lineage>
</organism>
<dbReference type="PANTHER" id="PTHR46696:SF4">
    <property type="entry name" value="BIOTIN BIOSYNTHESIS CYTOCHROME P450"/>
    <property type="match status" value="1"/>
</dbReference>
<sequence>MSDTTGAAVYYDPCDVEIDDDPYPVWKRLRDEAPLYRNDEHGFYALSRWDDVEPALLDWRTYRSGRGTIFEIIKADVEIPPGIILFEDPPIHDLHRGVLSRVFTPRRMAAVEPLVRDFCAKALDPLAGAGELDVIADLGVLVPMRTIGYLLGIPEEAQRTIRDFSDDNLELRDGAPAEFDARSFDDANALVAEYIDWRAAHPSDDLMTELLNAEVEEDGVRRRLTRTEVLTYTNMVAGAGNETGTRLIGFAMQLLADHPAQREAIVGDPGLIPAAIEEVLRFEAPSPVQARHVARDVEVHGRTVPEGSIMLLLNGAANRDERRFEDAGRFDVHRTARSHLAFGYGPHFCLGASLARLEGRVALEEFLKRWPAWEVDHDRAAKAHTASVRGWERLPVRVR</sequence>
<keyword evidence="4" id="KW-1185">Reference proteome</keyword>
<dbReference type="SUPFAM" id="SSF48264">
    <property type="entry name" value="Cytochrome P450"/>
    <property type="match status" value="1"/>
</dbReference>
<dbReference type="EMBL" id="JBHSON010000028">
    <property type="protein sequence ID" value="MFC5748111.1"/>
    <property type="molecule type" value="Genomic_DNA"/>
</dbReference>
<dbReference type="CDD" id="cd11078">
    <property type="entry name" value="CYP130-like"/>
    <property type="match status" value="1"/>
</dbReference>
<dbReference type="PRINTS" id="PR00359">
    <property type="entry name" value="BP450"/>
</dbReference>
<gene>
    <name evidence="3" type="ORF">ACFPZN_20990</name>
</gene>
<dbReference type="PROSITE" id="PS00086">
    <property type="entry name" value="CYTOCHROME_P450"/>
    <property type="match status" value="1"/>
</dbReference>
<evidence type="ECO:0000313" key="4">
    <source>
        <dbReference type="Proteomes" id="UP001596074"/>
    </source>
</evidence>
<protein>
    <submittedName>
        <fullName evidence="3">Cytochrome P450</fullName>
    </submittedName>
</protein>
<evidence type="ECO:0000256" key="2">
    <source>
        <dbReference type="RuleBase" id="RU000461"/>
    </source>
</evidence>